<protein>
    <submittedName>
        <fullName evidence="6">Molybdate transport repressor ModE-like protein</fullName>
    </submittedName>
</protein>
<keyword evidence="7" id="KW-1185">Reference proteome</keyword>
<keyword evidence="4" id="KW-0804">Transcription</keyword>
<feature type="domain" description="HTH lysR-type" evidence="5">
    <location>
        <begin position="1"/>
        <end position="61"/>
    </location>
</feature>
<dbReference type="Pfam" id="PF03466">
    <property type="entry name" value="LysR_substrate"/>
    <property type="match status" value="1"/>
</dbReference>
<organism evidence="6 7">
    <name type="scientific">Nocardioides soli</name>
    <dbReference type="NCBI Taxonomy" id="1036020"/>
    <lineage>
        <taxon>Bacteria</taxon>
        <taxon>Bacillati</taxon>
        <taxon>Actinomycetota</taxon>
        <taxon>Actinomycetes</taxon>
        <taxon>Propionibacteriales</taxon>
        <taxon>Nocardioidaceae</taxon>
        <taxon>Nocardioides</taxon>
    </lineage>
</organism>
<keyword evidence="2" id="KW-0805">Transcription regulation</keyword>
<dbReference type="PROSITE" id="PS50931">
    <property type="entry name" value="HTH_LYSR"/>
    <property type="match status" value="1"/>
</dbReference>
<dbReference type="InterPro" id="IPR011991">
    <property type="entry name" value="ArsR-like_HTH"/>
</dbReference>
<dbReference type="EMBL" id="JACHWR010000002">
    <property type="protein sequence ID" value="MBB3042455.1"/>
    <property type="molecule type" value="Genomic_DNA"/>
</dbReference>
<sequence length="313" mass="33620">MLIGQVRSIRVLCAIAEHGSFSAAARSLGMTQSAVSQHVALLERETGLPVVDRGTRPVELTEAGAVLVRHGRAVTRQLEDAEQALAELAGRRAGRLRLGGFPTALTSFVPAAIARFREEAPEVALTMVDDHMQGLLPRLEQGELDLAVVYENPGLPGGLPGRLALTPLFDDRFRVLLPASHRLARRRARLRLADLADEAWVGGRAGSAWFRIVLHACRSAGFEPRTQLATDDHRAVQAFVAATLGVAVVPGLAADNPQPGVVVRDLADAVPVRRIGVAHRADEPAPTPVRLMVDVLRDATAVRRAGRAARRRA</sequence>
<evidence type="ECO:0000313" key="6">
    <source>
        <dbReference type="EMBL" id="MBB3042455.1"/>
    </source>
</evidence>
<comment type="similarity">
    <text evidence="1">Belongs to the LysR transcriptional regulatory family.</text>
</comment>
<dbReference type="PRINTS" id="PR00039">
    <property type="entry name" value="HTHLYSR"/>
</dbReference>
<dbReference type="FunFam" id="1.10.10.10:FF:000001">
    <property type="entry name" value="LysR family transcriptional regulator"/>
    <property type="match status" value="1"/>
</dbReference>
<gene>
    <name evidence="6" type="ORF">FHU40_002273</name>
</gene>
<name>A0A7W4Z2B1_9ACTN</name>
<dbReference type="GO" id="GO:0003700">
    <property type="term" value="F:DNA-binding transcription factor activity"/>
    <property type="evidence" value="ECO:0007669"/>
    <property type="project" value="InterPro"/>
</dbReference>
<proteinExistence type="inferred from homology"/>
<dbReference type="PANTHER" id="PTHR30346">
    <property type="entry name" value="TRANSCRIPTIONAL DUAL REGULATOR HCAR-RELATED"/>
    <property type="match status" value="1"/>
</dbReference>
<reference evidence="6 7" key="1">
    <citation type="submission" date="2020-08" db="EMBL/GenBank/DDBJ databases">
        <title>Sequencing the genomes of 1000 actinobacteria strains.</title>
        <authorList>
            <person name="Klenk H.-P."/>
        </authorList>
    </citation>
    <scope>NUCLEOTIDE SEQUENCE [LARGE SCALE GENOMIC DNA]</scope>
    <source>
        <strain evidence="6 7">DSM 105498</strain>
    </source>
</reference>
<dbReference type="Gene3D" id="3.40.190.10">
    <property type="entry name" value="Periplasmic binding protein-like II"/>
    <property type="match status" value="2"/>
</dbReference>
<evidence type="ECO:0000313" key="7">
    <source>
        <dbReference type="Proteomes" id="UP000589626"/>
    </source>
</evidence>
<evidence type="ECO:0000256" key="4">
    <source>
        <dbReference type="ARBA" id="ARBA00023163"/>
    </source>
</evidence>
<evidence type="ECO:0000256" key="1">
    <source>
        <dbReference type="ARBA" id="ARBA00009437"/>
    </source>
</evidence>
<dbReference type="CDD" id="cd08423">
    <property type="entry name" value="PBP2_LTTR_like_6"/>
    <property type="match status" value="1"/>
</dbReference>
<dbReference type="SUPFAM" id="SSF53850">
    <property type="entry name" value="Periplasmic binding protein-like II"/>
    <property type="match status" value="1"/>
</dbReference>
<dbReference type="InterPro" id="IPR005119">
    <property type="entry name" value="LysR_subst-bd"/>
</dbReference>
<dbReference type="GO" id="GO:0003677">
    <property type="term" value="F:DNA binding"/>
    <property type="evidence" value="ECO:0007669"/>
    <property type="project" value="UniProtKB-KW"/>
</dbReference>
<dbReference type="PANTHER" id="PTHR30346:SF29">
    <property type="entry name" value="LYSR SUBSTRATE-BINDING"/>
    <property type="match status" value="1"/>
</dbReference>
<dbReference type="Pfam" id="PF00126">
    <property type="entry name" value="HTH_1"/>
    <property type="match status" value="1"/>
</dbReference>
<dbReference type="Gene3D" id="1.10.10.10">
    <property type="entry name" value="Winged helix-like DNA-binding domain superfamily/Winged helix DNA-binding domain"/>
    <property type="match status" value="1"/>
</dbReference>
<dbReference type="InterPro" id="IPR036390">
    <property type="entry name" value="WH_DNA-bd_sf"/>
</dbReference>
<dbReference type="Proteomes" id="UP000589626">
    <property type="component" value="Unassembled WGS sequence"/>
</dbReference>
<dbReference type="SUPFAM" id="SSF46785">
    <property type="entry name" value="Winged helix' DNA-binding domain"/>
    <property type="match status" value="1"/>
</dbReference>
<evidence type="ECO:0000259" key="5">
    <source>
        <dbReference type="PROSITE" id="PS50931"/>
    </source>
</evidence>
<evidence type="ECO:0000256" key="2">
    <source>
        <dbReference type="ARBA" id="ARBA00023015"/>
    </source>
</evidence>
<dbReference type="AlphaFoldDB" id="A0A7W4Z2B1"/>
<accession>A0A7W4Z2B1</accession>
<dbReference type="InterPro" id="IPR000847">
    <property type="entry name" value="LysR_HTH_N"/>
</dbReference>
<comment type="caution">
    <text evidence="6">The sequence shown here is derived from an EMBL/GenBank/DDBJ whole genome shotgun (WGS) entry which is preliminary data.</text>
</comment>
<dbReference type="CDD" id="cd00090">
    <property type="entry name" value="HTH_ARSR"/>
    <property type="match status" value="1"/>
</dbReference>
<dbReference type="GO" id="GO:0032993">
    <property type="term" value="C:protein-DNA complex"/>
    <property type="evidence" value="ECO:0007669"/>
    <property type="project" value="TreeGrafter"/>
</dbReference>
<evidence type="ECO:0000256" key="3">
    <source>
        <dbReference type="ARBA" id="ARBA00023125"/>
    </source>
</evidence>
<dbReference type="InterPro" id="IPR036388">
    <property type="entry name" value="WH-like_DNA-bd_sf"/>
</dbReference>
<keyword evidence="3" id="KW-0238">DNA-binding</keyword>